<evidence type="ECO:0000313" key="20">
    <source>
        <dbReference type="Proteomes" id="UP000229976"/>
    </source>
</evidence>
<evidence type="ECO:0000259" key="17">
    <source>
        <dbReference type="PROSITE" id="PS51066"/>
    </source>
</evidence>
<gene>
    <name evidence="19" type="ORF">COX37_00235</name>
</gene>
<evidence type="ECO:0000256" key="2">
    <source>
        <dbReference type="ARBA" id="ARBA00001947"/>
    </source>
</evidence>
<keyword evidence="12" id="KW-0456">Lyase</keyword>
<comment type="cofactor">
    <cofactor evidence="2">
        <name>Zn(2+)</name>
        <dbReference type="ChEBI" id="CHEBI:29105"/>
    </cofactor>
</comment>
<comment type="catalytic activity">
    <reaction evidence="1">
        <text>Hydrolysis of DNA containing ring-opened 7-methylguanine residues, releasing 2,6-diamino-4-hydroxy-5-(N-methyl)formamidopyrimidine.</text>
        <dbReference type="EC" id="3.2.2.23"/>
    </reaction>
</comment>
<evidence type="ECO:0000256" key="8">
    <source>
        <dbReference type="ARBA" id="ARBA00022801"/>
    </source>
</evidence>
<dbReference type="Pfam" id="PF06827">
    <property type="entry name" value="zf-FPG_IleRS"/>
    <property type="match status" value="1"/>
</dbReference>
<keyword evidence="5" id="KW-0479">Metal-binding</keyword>
<organism evidence="19 20">
    <name type="scientific">Candidatus Nealsonbacteria bacterium CG23_combo_of_CG06-09_8_20_14_all_39_17</name>
    <dbReference type="NCBI Taxonomy" id="1974722"/>
    <lineage>
        <taxon>Bacteria</taxon>
        <taxon>Candidatus Nealsoniibacteriota</taxon>
    </lineage>
</organism>
<dbReference type="Pfam" id="PF06831">
    <property type="entry name" value="H2TH"/>
    <property type="match status" value="1"/>
</dbReference>
<evidence type="ECO:0000256" key="13">
    <source>
        <dbReference type="ARBA" id="ARBA00023268"/>
    </source>
</evidence>
<protein>
    <submittedName>
        <fullName evidence="19">DNA-formamidopyrimidine glycosylase</fullName>
    </submittedName>
</protein>
<comment type="similarity">
    <text evidence="3">Belongs to the FPG family.</text>
</comment>
<dbReference type="Gene3D" id="3.20.190.10">
    <property type="entry name" value="MutM-like, N-terminal"/>
    <property type="match status" value="1"/>
</dbReference>
<dbReference type="PANTHER" id="PTHR22993:SF9">
    <property type="entry name" value="FORMAMIDOPYRIMIDINE-DNA GLYCOSYLASE"/>
    <property type="match status" value="1"/>
</dbReference>
<evidence type="ECO:0000259" key="18">
    <source>
        <dbReference type="PROSITE" id="PS51068"/>
    </source>
</evidence>
<dbReference type="GO" id="GO:0003684">
    <property type="term" value="F:damaged DNA binding"/>
    <property type="evidence" value="ECO:0007669"/>
    <property type="project" value="InterPro"/>
</dbReference>
<sequence>MPELPEVETIVRGLQNVLNRTFFDIWTDSLNQIKKPKTLEEFKKGIKGKKIKKIWRRGKNIIFDLSEGLSLLAHMKLTGHFLLGERGEDNADEFIRFIFRMDDGSILALSDVRRFAKIELWKTCDLLGSKSFISLGPEPLDKEFTFNRFKKVLSGRKGRIKQVLMDQSVIVGIGNIYSDEILFRAKVNPLEKTSDLNEGELQEIYCNIKPVLEKAIKLGGESFSDFRDINGEKGNFDKEIKVYRRQGEKCFVCGTIIESVKIGGRTAHFCPLCQKL</sequence>
<name>A0A2G9YWM4_9BACT</name>
<evidence type="ECO:0000256" key="7">
    <source>
        <dbReference type="ARBA" id="ARBA00022771"/>
    </source>
</evidence>
<dbReference type="PROSITE" id="PS01242">
    <property type="entry name" value="ZF_FPG_1"/>
    <property type="match status" value="1"/>
</dbReference>
<dbReference type="InterPro" id="IPR000214">
    <property type="entry name" value="Znf_DNA_glyclase/AP_lyase"/>
</dbReference>
<dbReference type="SMART" id="SM00898">
    <property type="entry name" value="Fapy_DNA_glyco"/>
    <property type="match status" value="1"/>
</dbReference>
<dbReference type="PROSITE" id="PS51066">
    <property type="entry name" value="ZF_FPG_2"/>
    <property type="match status" value="1"/>
</dbReference>
<feature type="domain" description="FPG-type" evidence="17">
    <location>
        <begin position="241"/>
        <end position="275"/>
    </location>
</feature>
<keyword evidence="14" id="KW-0326">Glycosidase</keyword>
<dbReference type="Gene3D" id="1.10.8.50">
    <property type="match status" value="1"/>
</dbReference>
<evidence type="ECO:0000313" key="19">
    <source>
        <dbReference type="EMBL" id="PIP23133.1"/>
    </source>
</evidence>
<dbReference type="GO" id="GO:0006284">
    <property type="term" value="P:base-excision repair"/>
    <property type="evidence" value="ECO:0007669"/>
    <property type="project" value="InterPro"/>
</dbReference>
<dbReference type="InterPro" id="IPR010979">
    <property type="entry name" value="Ribosomal_uS13-like_H2TH"/>
</dbReference>
<dbReference type="Pfam" id="PF01149">
    <property type="entry name" value="Fapy_DNA_glyco"/>
    <property type="match status" value="1"/>
</dbReference>
<dbReference type="InterPro" id="IPR015886">
    <property type="entry name" value="H2TH_FPG"/>
</dbReference>
<accession>A0A2G9YWM4</accession>
<keyword evidence="9" id="KW-0862">Zinc</keyword>
<dbReference type="EMBL" id="PCRO01000004">
    <property type="protein sequence ID" value="PIP23133.1"/>
    <property type="molecule type" value="Genomic_DNA"/>
</dbReference>
<dbReference type="NCBIfam" id="NF002211">
    <property type="entry name" value="PRK01103.1"/>
    <property type="match status" value="1"/>
</dbReference>
<evidence type="ECO:0000256" key="3">
    <source>
        <dbReference type="ARBA" id="ARBA00009409"/>
    </source>
</evidence>
<dbReference type="GO" id="GO:0140078">
    <property type="term" value="F:class I DNA-(apurinic or apyrimidinic site) endonuclease activity"/>
    <property type="evidence" value="ECO:0007669"/>
    <property type="project" value="UniProtKB-EC"/>
</dbReference>
<dbReference type="NCBIfam" id="TIGR00577">
    <property type="entry name" value="fpg"/>
    <property type="match status" value="1"/>
</dbReference>
<dbReference type="InterPro" id="IPR012319">
    <property type="entry name" value="FPG_cat"/>
</dbReference>
<proteinExistence type="inferred from homology"/>
<evidence type="ECO:0000256" key="10">
    <source>
        <dbReference type="ARBA" id="ARBA00023125"/>
    </source>
</evidence>
<dbReference type="InterPro" id="IPR010663">
    <property type="entry name" value="Znf_FPG/IleRS"/>
</dbReference>
<reference evidence="19 20" key="1">
    <citation type="submission" date="2017-09" db="EMBL/GenBank/DDBJ databases">
        <title>Depth-based differentiation of microbial function through sediment-hosted aquifers and enrichment of novel symbionts in the deep terrestrial subsurface.</title>
        <authorList>
            <person name="Probst A.J."/>
            <person name="Ladd B."/>
            <person name="Jarett J.K."/>
            <person name="Geller-Mcgrath D.E."/>
            <person name="Sieber C.M."/>
            <person name="Emerson J.B."/>
            <person name="Anantharaman K."/>
            <person name="Thomas B.C."/>
            <person name="Malmstrom R."/>
            <person name="Stieglmeier M."/>
            <person name="Klingl A."/>
            <person name="Woyke T."/>
            <person name="Ryan C.M."/>
            <person name="Banfield J.F."/>
        </authorList>
    </citation>
    <scope>NUCLEOTIDE SEQUENCE [LARGE SCALE GENOMIC DNA]</scope>
    <source>
        <strain evidence="19">CG23_combo_of_CG06-09_8_20_14_all_39_17</strain>
    </source>
</reference>
<dbReference type="Proteomes" id="UP000229976">
    <property type="component" value="Unassembled WGS sequence"/>
</dbReference>
<evidence type="ECO:0000256" key="14">
    <source>
        <dbReference type="ARBA" id="ARBA00023295"/>
    </source>
</evidence>
<dbReference type="SUPFAM" id="SSF57716">
    <property type="entry name" value="Glucocorticoid receptor-like (DNA-binding domain)"/>
    <property type="match status" value="1"/>
</dbReference>
<keyword evidence="8" id="KW-0378">Hydrolase</keyword>
<keyword evidence="11" id="KW-0234">DNA repair</keyword>
<feature type="domain" description="Formamidopyrimidine-DNA glycosylase catalytic" evidence="18">
    <location>
        <begin position="2"/>
        <end position="116"/>
    </location>
</feature>
<dbReference type="InterPro" id="IPR020629">
    <property type="entry name" value="FPG_Glyclase"/>
</dbReference>
<evidence type="ECO:0000256" key="16">
    <source>
        <dbReference type="PROSITE-ProRule" id="PRU00391"/>
    </source>
</evidence>
<keyword evidence="6" id="KW-0227">DNA damage</keyword>
<keyword evidence="7 16" id="KW-0863">Zinc-finger</keyword>
<dbReference type="SUPFAM" id="SSF81624">
    <property type="entry name" value="N-terminal domain of MutM-like DNA repair proteins"/>
    <property type="match status" value="1"/>
</dbReference>
<evidence type="ECO:0000256" key="9">
    <source>
        <dbReference type="ARBA" id="ARBA00022833"/>
    </source>
</evidence>
<dbReference type="InterPro" id="IPR015887">
    <property type="entry name" value="DNA_glyclase_Znf_dom_DNA_BS"/>
</dbReference>
<dbReference type="PROSITE" id="PS51068">
    <property type="entry name" value="FPG_CAT"/>
    <property type="match status" value="1"/>
</dbReference>
<evidence type="ECO:0000256" key="11">
    <source>
        <dbReference type="ARBA" id="ARBA00023204"/>
    </source>
</evidence>
<comment type="caution">
    <text evidence="19">The sequence shown here is derived from an EMBL/GenBank/DDBJ whole genome shotgun (WGS) entry which is preliminary data.</text>
</comment>
<dbReference type="InterPro" id="IPR035937">
    <property type="entry name" value="FPG_N"/>
</dbReference>
<dbReference type="GO" id="GO:0008270">
    <property type="term" value="F:zinc ion binding"/>
    <property type="evidence" value="ECO:0007669"/>
    <property type="project" value="UniProtKB-KW"/>
</dbReference>
<keyword evidence="10" id="KW-0238">DNA-binding</keyword>
<evidence type="ECO:0000256" key="5">
    <source>
        <dbReference type="ARBA" id="ARBA00022723"/>
    </source>
</evidence>
<dbReference type="SUPFAM" id="SSF46946">
    <property type="entry name" value="S13-like H2TH domain"/>
    <property type="match status" value="1"/>
</dbReference>
<dbReference type="AlphaFoldDB" id="A0A2G9YWM4"/>
<dbReference type="FunFam" id="1.10.8.50:FF:000003">
    <property type="entry name" value="Formamidopyrimidine-DNA glycosylase"/>
    <property type="match status" value="1"/>
</dbReference>
<dbReference type="SMART" id="SM01232">
    <property type="entry name" value="H2TH"/>
    <property type="match status" value="1"/>
</dbReference>
<evidence type="ECO:0000256" key="1">
    <source>
        <dbReference type="ARBA" id="ARBA00001668"/>
    </source>
</evidence>
<dbReference type="PANTHER" id="PTHR22993">
    <property type="entry name" value="FORMAMIDOPYRIMIDINE-DNA GLYCOSYLASE"/>
    <property type="match status" value="1"/>
</dbReference>
<evidence type="ECO:0000256" key="6">
    <source>
        <dbReference type="ARBA" id="ARBA00022763"/>
    </source>
</evidence>
<evidence type="ECO:0000256" key="15">
    <source>
        <dbReference type="ARBA" id="ARBA00044632"/>
    </source>
</evidence>
<evidence type="ECO:0000256" key="12">
    <source>
        <dbReference type="ARBA" id="ARBA00023239"/>
    </source>
</evidence>
<dbReference type="GO" id="GO:0034039">
    <property type="term" value="F:8-oxo-7,8-dihydroguanine DNA N-glycosylase activity"/>
    <property type="evidence" value="ECO:0007669"/>
    <property type="project" value="TreeGrafter"/>
</dbReference>
<keyword evidence="13" id="KW-0511">Multifunctional enzyme</keyword>
<comment type="subunit">
    <text evidence="4">Monomer.</text>
</comment>
<comment type="catalytic activity">
    <reaction evidence="15">
        <text>2'-deoxyribonucleotide-(2'-deoxyribose 5'-phosphate)-2'-deoxyribonucleotide-DNA = a 3'-end 2'-deoxyribonucleotide-(2,3-dehydro-2,3-deoxyribose 5'-phosphate)-DNA + a 5'-end 5'-phospho-2'-deoxyribonucleoside-DNA + H(+)</text>
        <dbReference type="Rhea" id="RHEA:66592"/>
        <dbReference type="Rhea" id="RHEA-COMP:13180"/>
        <dbReference type="Rhea" id="RHEA-COMP:16897"/>
        <dbReference type="Rhea" id="RHEA-COMP:17067"/>
        <dbReference type="ChEBI" id="CHEBI:15378"/>
        <dbReference type="ChEBI" id="CHEBI:136412"/>
        <dbReference type="ChEBI" id="CHEBI:157695"/>
        <dbReference type="ChEBI" id="CHEBI:167181"/>
        <dbReference type="EC" id="4.2.99.18"/>
    </reaction>
</comment>
<evidence type="ECO:0000256" key="4">
    <source>
        <dbReference type="ARBA" id="ARBA00011245"/>
    </source>
</evidence>